<dbReference type="PANTHER" id="PTHR43591:SF24">
    <property type="entry name" value="2-METHOXY-6-POLYPRENYL-1,4-BENZOQUINOL METHYLASE, MITOCHONDRIAL"/>
    <property type="match status" value="1"/>
</dbReference>
<feature type="domain" description="Methyltransferase" evidence="1">
    <location>
        <begin position="53"/>
        <end position="155"/>
    </location>
</feature>
<dbReference type="GO" id="GO:0008168">
    <property type="term" value="F:methyltransferase activity"/>
    <property type="evidence" value="ECO:0007669"/>
    <property type="project" value="TreeGrafter"/>
</dbReference>
<dbReference type="InterPro" id="IPR029063">
    <property type="entry name" value="SAM-dependent_MTases_sf"/>
</dbReference>
<sequence length="197" mass="22161">MTKKTNHVDKNILRRRLYQYYNSFDAYFSDKNDSLDNIPWLLKCFNLAKTEFILNVGCGSDGLAIELSSHPDVISVVGMDFSTIAIKRMDQVADQMHVGNVSFIIGDAEAIPFNDSFFELVFSKSVLEHLVDPYRSIDEMCRVSRNLVAFETANYCSPFLIVGETGVKSGGGNMFTAFKAFFTNLLSLHQIKRIATS</sequence>
<organism evidence="2">
    <name type="scientific">marine sediment metagenome</name>
    <dbReference type="NCBI Taxonomy" id="412755"/>
    <lineage>
        <taxon>unclassified sequences</taxon>
        <taxon>metagenomes</taxon>
        <taxon>ecological metagenomes</taxon>
    </lineage>
</organism>
<proteinExistence type="predicted"/>
<dbReference type="SUPFAM" id="SSF53335">
    <property type="entry name" value="S-adenosyl-L-methionine-dependent methyltransferases"/>
    <property type="match status" value="1"/>
</dbReference>
<evidence type="ECO:0000313" key="2">
    <source>
        <dbReference type="EMBL" id="GAG61378.1"/>
    </source>
</evidence>
<comment type="caution">
    <text evidence="2">The sequence shown here is derived from an EMBL/GenBank/DDBJ whole genome shotgun (WGS) entry which is preliminary data.</text>
</comment>
<accession>X0ZLW7</accession>
<name>X0ZLW7_9ZZZZ</name>
<protein>
    <recommendedName>
        <fullName evidence="1">Methyltransferase domain-containing protein</fullName>
    </recommendedName>
</protein>
<dbReference type="Gene3D" id="3.40.50.150">
    <property type="entry name" value="Vaccinia Virus protein VP39"/>
    <property type="match status" value="1"/>
</dbReference>
<dbReference type="EMBL" id="BART01007664">
    <property type="protein sequence ID" value="GAG61378.1"/>
    <property type="molecule type" value="Genomic_DNA"/>
</dbReference>
<dbReference type="PANTHER" id="PTHR43591">
    <property type="entry name" value="METHYLTRANSFERASE"/>
    <property type="match status" value="1"/>
</dbReference>
<dbReference type="CDD" id="cd02440">
    <property type="entry name" value="AdoMet_MTases"/>
    <property type="match status" value="1"/>
</dbReference>
<gene>
    <name evidence="2" type="ORF">S01H4_17403</name>
</gene>
<dbReference type="InterPro" id="IPR025714">
    <property type="entry name" value="Methyltranfer_dom"/>
</dbReference>
<reference evidence="2" key="1">
    <citation type="journal article" date="2014" name="Front. Microbiol.">
        <title>High frequency of phylogenetically diverse reductive dehalogenase-homologous genes in deep subseafloor sedimentary metagenomes.</title>
        <authorList>
            <person name="Kawai M."/>
            <person name="Futagami T."/>
            <person name="Toyoda A."/>
            <person name="Takaki Y."/>
            <person name="Nishi S."/>
            <person name="Hori S."/>
            <person name="Arai W."/>
            <person name="Tsubouchi T."/>
            <person name="Morono Y."/>
            <person name="Uchiyama I."/>
            <person name="Ito T."/>
            <person name="Fujiyama A."/>
            <person name="Inagaki F."/>
            <person name="Takami H."/>
        </authorList>
    </citation>
    <scope>NUCLEOTIDE SEQUENCE</scope>
    <source>
        <strain evidence="2">Expedition CK06-06</strain>
    </source>
</reference>
<feature type="non-terminal residue" evidence="2">
    <location>
        <position position="197"/>
    </location>
</feature>
<evidence type="ECO:0000259" key="1">
    <source>
        <dbReference type="Pfam" id="PF13847"/>
    </source>
</evidence>
<dbReference type="AlphaFoldDB" id="X0ZLW7"/>
<dbReference type="Pfam" id="PF13847">
    <property type="entry name" value="Methyltransf_31"/>
    <property type="match status" value="1"/>
</dbReference>